<dbReference type="GO" id="GO:0016829">
    <property type="term" value="F:lyase activity"/>
    <property type="evidence" value="ECO:0007669"/>
    <property type="project" value="UniProtKB-KW"/>
</dbReference>
<feature type="chain" id="PRO_5045524722" evidence="1">
    <location>
        <begin position="18"/>
        <end position="44"/>
    </location>
</feature>
<evidence type="ECO:0000313" key="2">
    <source>
        <dbReference type="EMBL" id="MCV2874102.1"/>
    </source>
</evidence>
<keyword evidence="2" id="KW-0456">Lyase</keyword>
<dbReference type="EMBL" id="JAOWKZ010000004">
    <property type="protein sequence ID" value="MCV2874102.1"/>
    <property type="molecule type" value="Genomic_DNA"/>
</dbReference>
<reference evidence="2 3" key="1">
    <citation type="submission" date="2022-10" db="EMBL/GenBank/DDBJ databases">
        <title>Defluviimonas sp. nov., isolated from ocean surface sediments.</title>
        <authorList>
            <person name="He W."/>
            <person name="Wang L."/>
            <person name="Zhang D.-F."/>
        </authorList>
    </citation>
    <scope>NUCLEOTIDE SEQUENCE [LARGE SCALE GENOMIC DNA]</scope>
    <source>
        <strain evidence="2 3">WL0050</strain>
    </source>
</reference>
<comment type="caution">
    <text evidence="2">The sequence shown here is derived from an EMBL/GenBank/DDBJ whole genome shotgun (WGS) entry which is preliminary data.</text>
</comment>
<proteinExistence type="predicted"/>
<feature type="signal peptide" evidence="1">
    <location>
        <begin position="1"/>
        <end position="17"/>
    </location>
</feature>
<accession>A0ABT2ZSU9</accession>
<name>A0ABT2ZSU9_9RHOB</name>
<organism evidence="2 3">
    <name type="scientific">Albidovulum litorale</name>
    <dbReference type="NCBI Taxonomy" id="2984134"/>
    <lineage>
        <taxon>Bacteria</taxon>
        <taxon>Pseudomonadati</taxon>
        <taxon>Pseudomonadota</taxon>
        <taxon>Alphaproteobacteria</taxon>
        <taxon>Rhodobacterales</taxon>
        <taxon>Paracoccaceae</taxon>
        <taxon>Albidovulum</taxon>
    </lineage>
</organism>
<gene>
    <name evidence="2" type="ORF">OEZ71_17530</name>
</gene>
<keyword evidence="1" id="KW-0732">Signal</keyword>
<evidence type="ECO:0000313" key="3">
    <source>
        <dbReference type="Proteomes" id="UP001652564"/>
    </source>
</evidence>
<evidence type="ECO:0000256" key="1">
    <source>
        <dbReference type="SAM" id="SignalP"/>
    </source>
</evidence>
<dbReference type="Proteomes" id="UP001652564">
    <property type="component" value="Unassembled WGS sequence"/>
</dbReference>
<keyword evidence="3" id="KW-1185">Reference proteome</keyword>
<protein>
    <submittedName>
        <fullName evidence="2">Argininosuccinate lyase</fullName>
    </submittedName>
</protein>
<dbReference type="PROSITE" id="PS51257">
    <property type="entry name" value="PROKAR_LIPOPROTEIN"/>
    <property type="match status" value="1"/>
</dbReference>
<sequence>MRICLSLLIAATLAACGADGEPTPPAETGVTVSGQVKVGVGGNL</sequence>